<dbReference type="InterPro" id="IPR037944">
    <property type="entry name" value="PRX5-like"/>
</dbReference>
<feature type="active site" description="Cysteine sulfenic acid (-SOH) intermediate" evidence="3">
    <location>
        <position position="49"/>
    </location>
</feature>
<dbReference type="PANTHER" id="PTHR10430:SF16">
    <property type="entry name" value="PEROXIREDOXIN-5, MITOCHONDRIAL"/>
    <property type="match status" value="1"/>
</dbReference>
<evidence type="ECO:0000256" key="1">
    <source>
        <dbReference type="ARBA" id="ARBA00022559"/>
    </source>
</evidence>
<keyword evidence="2 4" id="KW-0560">Oxidoreductase</keyword>
<dbReference type="GO" id="GO:0045454">
    <property type="term" value="P:cell redox homeostasis"/>
    <property type="evidence" value="ECO:0007669"/>
    <property type="project" value="TreeGrafter"/>
</dbReference>
<comment type="function">
    <text evidence="4">Thiol-specific peroxidase that catalyzes the reduction of hydrogen peroxide and organic hydroperoxides to water and alcohols, respectively. Plays a role in cell protection against oxidative stress by detoxifying peroxides.</text>
</comment>
<dbReference type="KEGG" id="mmyr:MXMO3_02763"/>
<keyword evidence="1 4" id="KW-0575">Peroxidase</keyword>
<dbReference type="InterPro" id="IPR013740">
    <property type="entry name" value="Redoxin"/>
</dbReference>
<evidence type="ECO:0000256" key="4">
    <source>
        <dbReference type="RuleBase" id="RU366011"/>
    </source>
</evidence>
<dbReference type="STRING" id="1122213.GCA_000423365_00398"/>
<dbReference type="SUPFAM" id="SSF52833">
    <property type="entry name" value="Thioredoxin-like"/>
    <property type="match status" value="1"/>
</dbReference>
<evidence type="ECO:0000259" key="5">
    <source>
        <dbReference type="PROSITE" id="PS51352"/>
    </source>
</evidence>
<dbReference type="InterPro" id="IPR036249">
    <property type="entry name" value="Thioredoxin-like_sf"/>
</dbReference>
<accession>A0A2R4MHC5</accession>
<organism evidence="6 7">
    <name type="scientific">Maritalea myrionectae</name>
    <dbReference type="NCBI Taxonomy" id="454601"/>
    <lineage>
        <taxon>Bacteria</taxon>
        <taxon>Pseudomonadati</taxon>
        <taxon>Pseudomonadota</taxon>
        <taxon>Alphaproteobacteria</taxon>
        <taxon>Hyphomicrobiales</taxon>
        <taxon>Devosiaceae</taxon>
        <taxon>Maritalea</taxon>
    </lineage>
</organism>
<dbReference type="Pfam" id="PF08534">
    <property type="entry name" value="Redoxin"/>
    <property type="match status" value="1"/>
</dbReference>
<dbReference type="CDD" id="cd03013">
    <property type="entry name" value="PRX5_like"/>
    <property type="match status" value="1"/>
</dbReference>
<dbReference type="PROSITE" id="PS51352">
    <property type="entry name" value="THIOREDOXIN_2"/>
    <property type="match status" value="1"/>
</dbReference>
<dbReference type="EC" id="1.11.1.27" evidence="4"/>
<evidence type="ECO:0000256" key="3">
    <source>
        <dbReference type="PIRSR" id="PIRSR637944-1"/>
    </source>
</evidence>
<dbReference type="GO" id="GO:0008379">
    <property type="term" value="F:thioredoxin peroxidase activity"/>
    <property type="evidence" value="ECO:0007669"/>
    <property type="project" value="InterPro"/>
</dbReference>
<dbReference type="GO" id="GO:0034599">
    <property type="term" value="P:cellular response to oxidative stress"/>
    <property type="evidence" value="ECO:0007669"/>
    <property type="project" value="InterPro"/>
</dbReference>
<evidence type="ECO:0000313" key="6">
    <source>
        <dbReference type="EMBL" id="AVX05274.1"/>
    </source>
</evidence>
<dbReference type="EMBL" id="CP021330">
    <property type="protein sequence ID" value="AVX05274.1"/>
    <property type="molecule type" value="Genomic_DNA"/>
</dbReference>
<name>A0A2R4MHC5_9HYPH</name>
<comment type="similarity">
    <text evidence="4">Belongs to the peroxiredoxin family. Prx5 subfamily.</text>
</comment>
<reference evidence="6 7" key="1">
    <citation type="submission" date="2017-05" db="EMBL/GenBank/DDBJ databases">
        <title>Genome Analysis of Maritalea myrionectae HL2708#5.</title>
        <authorList>
            <consortium name="Cotde Inc.-PKNU"/>
            <person name="Jang D."/>
            <person name="Oh H.-M."/>
        </authorList>
    </citation>
    <scope>NUCLEOTIDE SEQUENCE [LARGE SCALE GENOMIC DNA]</scope>
    <source>
        <strain evidence="6 7">HL2708#5</strain>
    </source>
</reference>
<evidence type="ECO:0000256" key="2">
    <source>
        <dbReference type="ARBA" id="ARBA00023002"/>
    </source>
</evidence>
<dbReference type="AlphaFoldDB" id="A0A2R4MHC5"/>
<dbReference type="GO" id="GO:0005737">
    <property type="term" value="C:cytoplasm"/>
    <property type="evidence" value="ECO:0007669"/>
    <property type="project" value="TreeGrafter"/>
</dbReference>
<keyword evidence="7" id="KW-1185">Reference proteome</keyword>
<keyword evidence="4" id="KW-0676">Redox-active center</keyword>
<feature type="domain" description="Thioredoxin" evidence="5">
    <location>
        <begin position="3"/>
        <end position="165"/>
    </location>
</feature>
<evidence type="ECO:0000313" key="7">
    <source>
        <dbReference type="Proteomes" id="UP000258927"/>
    </source>
</evidence>
<keyword evidence="4" id="KW-0049">Antioxidant</keyword>
<dbReference type="InterPro" id="IPR013766">
    <property type="entry name" value="Thioredoxin_domain"/>
</dbReference>
<dbReference type="GO" id="GO:0042744">
    <property type="term" value="P:hydrogen peroxide catabolic process"/>
    <property type="evidence" value="ECO:0007669"/>
    <property type="project" value="TreeGrafter"/>
</dbReference>
<gene>
    <name evidence="6" type="ORF">MXMO3_02763</name>
</gene>
<proteinExistence type="inferred from homology"/>
<dbReference type="Proteomes" id="UP000258927">
    <property type="component" value="Chromosome"/>
</dbReference>
<comment type="catalytic activity">
    <reaction evidence="4">
        <text>a hydroperoxide + 2 glutathione = an alcohol + glutathione disulfide + H2O</text>
        <dbReference type="Rhea" id="RHEA:62632"/>
        <dbReference type="ChEBI" id="CHEBI:15377"/>
        <dbReference type="ChEBI" id="CHEBI:30879"/>
        <dbReference type="ChEBI" id="CHEBI:35924"/>
        <dbReference type="ChEBI" id="CHEBI:57925"/>
        <dbReference type="ChEBI" id="CHEBI:58297"/>
        <dbReference type="EC" id="1.11.1.27"/>
    </reaction>
</comment>
<dbReference type="RefSeq" id="WP_117396226.1">
    <property type="nucleotide sequence ID" value="NZ_CP021330.1"/>
</dbReference>
<protein>
    <recommendedName>
        <fullName evidence="4">Glutathione-dependent peroxiredoxin</fullName>
        <ecNumber evidence="4">1.11.1.27</ecNumber>
    </recommendedName>
</protein>
<sequence>MALDVGSKVPSTKVKLVNAEGVKDIDFADLVAQGTSVIFAVPGAFTSTCHLNHMPGYIGHSADFKDAGVDRILCLSVNDHYVMQHWGEQTGALGFVDLIADGNADLAKALKLDKDFSAAGFGTRYVRSSLLVKDGVISHVEIETVPGEVVVSGAPHMLEEAKKNQ</sequence>
<dbReference type="PANTHER" id="PTHR10430">
    <property type="entry name" value="PEROXIREDOXIN"/>
    <property type="match status" value="1"/>
</dbReference>
<dbReference type="Gene3D" id="3.40.30.10">
    <property type="entry name" value="Glutaredoxin"/>
    <property type="match status" value="1"/>
</dbReference>